<sequence length="146" mass="16269">MQGIDLDSFLRQTAPFRFVDEVSFCEEENLIKSVRLYMGDEDFFVGHFPGDPVVPGVILVESMAQSCRAWLNNQLGEKAEGFIASIDRAKFIKPVRPGDVVIIESKPLNDLSDHGTATSRFCRFSCVSKCGDENVAKASLTLYQNK</sequence>
<dbReference type="CDD" id="cd01288">
    <property type="entry name" value="FabZ"/>
    <property type="match status" value="1"/>
</dbReference>
<proteinExistence type="predicted"/>
<dbReference type="PANTHER" id="PTHR30272:SF1">
    <property type="entry name" value="3-HYDROXYACYL-[ACYL-CARRIER-PROTEIN] DEHYDRATASE"/>
    <property type="match status" value="1"/>
</dbReference>
<reference evidence="2 3" key="2">
    <citation type="submission" date="2021-08" db="EMBL/GenBank/DDBJ databases">
        <title>Rheinheimera aquimaris sp. nov., isolated from seawater of the East Sea in Korea.</title>
        <authorList>
            <person name="Kim K.H."/>
            <person name="Wenting R."/>
            <person name="Kim K.R."/>
            <person name="Jeon C.O."/>
        </authorList>
    </citation>
    <scope>NUCLEOTIDE SEQUENCE [LARGE SCALE GENOMIC DNA]</scope>
    <source>
        <strain evidence="2 3">MA-13</strain>
    </source>
</reference>
<comment type="caution">
    <text evidence="2">The sequence shown here is derived from an EMBL/GenBank/DDBJ whole genome shotgun (WGS) entry which is preliminary data.</text>
</comment>
<dbReference type="InterPro" id="IPR013114">
    <property type="entry name" value="FabA_FabZ"/>
</dbReference>
<reference evidence="2 3" key="1">
    <citation type="submission" date="2020-12" db="EMBL/GenBank/DDBJ databases">
        <authorList>
            <person name="Ruan W."/>
            <person name="Khan S.A."/>
            <person name="Jeon C.O."/>
        </authorList>
    </citation>
    <scope>NUCLEOTIDE SEQUENCE [LARGE SCALE GENOMIC DNA]</scope>
    <source>
        <strain evidence="2 3">MA-13</strain>
    </source>
</reference>
<protein>
    <submittedName>
        <fullName evidence="2">Beta-hydroxyacyl-ACP dehydratase</fullName>
    </submittedName>
</protein>
<dbReference type="PANTHER" id="PTHR30272">
    <property type="entry name" value="3-HYDROXYACYL-[ACYL-CARRIER-PROTEIN] DEHYDRATASE"/>
    <property type="match status" value="1"/>
</dbReference>
<dbReference type="Gene3D" id="3.10.129.10">
    <property type="entry name" value="Hotdog Thioesterase"/>
    <property type="match status" value="1"/>
</dbReference>
<keyword evidence="3" id="KW-1185">Reference proteome</keyword>
<gene>
    <name evidence="2" type="ORF">I4W93_016300</name>
</gene>
<evidence type="ECO:0000313" key="2">
    <source>
        <dbReference type="EMBL" id="MBZ9613152.1"/>
    </source>
</evidence>
<dbReference type="SUPFAM" id="SSF54637">
    <property type="entry name" value="Thioesterase/thiol ester dehydrase-isomerase"/>
    <property type="match status" value="1"/>
</dbReference>
<organism evidence="2 3">
    <name type="scientific">Rheinheimera maricola</name>
    <dbReference type="NCBI Taxonomy" id="2793282"/>
    <lineage>
        <taxon>Bacteria</taxon>
        <taxon>Pseudomonadati</taxon>
        <taxon>Pseudomonadota</taxon>
        <taxon>Gammaproteobacteria</taxon>
        <taxon>Chromatiales</taxon>
        <taxon>Chromatiaceae</taxon>
        <taxon>Rheinheimera</taxon>
    </lineage>
</organism>
<dbReference type="InterPro" id="IPR029069">
    <property type="entry name" value="HotDog_dom_sf"/>
</dbReference>
<dbReference type="EMBL" id="JAERPS020000006">
    <property type="protein sequence ID" value="MBZ9613152.1"/>
    <property type="molecule type" value="Genomic_DNA"/>
</dbReference>
<dbReference type="Pfam" id="PF07977">
    <property type="entry name" value="FabA"/>
    <property type="match status" value="1"/>
</dbReference>
<name>A0ABS7XEG0_9GAMM</name>
<dbReference type="RefSeq" id="WP_205311854.1">
    <property type="nucleotide sequence ID" value="NZ_JAERPS020000006.1"/>
</dbReference>
<keyword evidence="1" id="KW-0456">Lyase</keyword>
<accession>A0ABS7XEG0</accession>
<evidence type="ECO:0000313" key="3">
    <source>
        <dbReference type="Proteomes" id="UP000663814"/>
    </source>
</evidence>
<evidence type="ECO:0000256" key="1">
    <source>
        <dbReference type="ARBA" id="ARBA00023239"/>
    </source>
</evidence>
<dbReference type="Proteomes" id="UP000663814">
    <property type="component" value="Unassembled WGS sequence"/>
</dbReference>